<feature type="compositionally biased region" description="Pro residues" evidence="1">
    <location>
        <begin position="138"/>
        <end position="152"/>
    </location>
</feature>
<dbReference type="PANTHER" id="PTHR37574:SF1">
    <property type="entry name" value="LIPASE B"/>
    <property type="match status" value="1"/>
</dbReference>
<dbReference type="Gene3D" id="3.40.50.1820">
    <property type="entry name" value="alpha/beta hydrolase"/>
    <property type="match status" value="1"/>
</dbReference>
<dbReference type="GO" id="GO:0016787">
    <property type="term" value="F:hydrolase activity"/>
    <property type="evidence" value="ECO:0007669"/>
    <property type="project" value="UniProtKB-KW"/>
</dbReference>
<gene>
    <name evidence="3" type="ORF">EJ05DRAFT_504039</name>
</gene>
<accession>A0A6A6W0A9</accession>
<feature type="region of interest" description="Disordered" evidence="1">
    <location>
        <begin position="130"/>
        <end position="167"/>
    </location>
</feature>
<dbReference type="PANTHER" id="PTHR37574">
    <property type="entry name" value="LIPASE B"/>
    <property type="match status" value="1"/>
</dbReference>
<dbReference type="InterPro" id="IPR029058">
    <property type="entry name" value="AB_hydrolase_fold"/>
</dbReference>
<protein>
    <submittedName>
        <fullName evidence="3">Alpha/beta-hydrolase</fullName>
    </submittedName>
</protein>
<evidence type="ECO:0000313" key="3">
    <source>
        <dbReference type="EMBL" id="KAF2754501.1"/>
    </source>
</evidence>
<proteinExistence type="predicted"/>
<feature type="compositionally biased region" description="Low complexity" evidence="1">
    <location>
        <begin position="153"/>
        <end position="165"/>
    </location>
</feature>
<dbReference type="Proteomes" id="UP000799437">
    <property type="component" value="Unassembled WGS sequence"/>
</dbReference>
<sequence>MRSFISIPLLAGLAASSTIPASPVDARDAAAAPSFAPIKSQEDLSKALNDLYTDAQYLGLGAVAGAALLNAIVPLASPNSTAELAEDFKKITAANPKDIFEYGAQIILNGFSGQDFLTIFNAYVATQTTSTSAAQPAPSTPKPTPATPPTTSPSPTSAKQSTSPPDFTYGRIPPVIFLPGTAALAGQNFGPNYGKLLKRDNIADPVYLNLPGQNLADIQGAAEYTAYAINYISAISNNVNVSTISWSAGSLDSQWAFKYWPSTRSRVSDAIRLSADLHGTVFARLLCPGFTTPGCTPAIAQQEYDSKFINVLRANGGDSAYVPTTSIYSIFDEIVQPQSDPIASAASLDARGVGVTNVELQSVCTALLPGGLPINDHEGVIINALGYELAKDALTHAGPGQLSRVDTNMACERFAADGLSLADIFATYALIPIAALNILAFQPKADGEPPIKAYAANGQAP</sequence>
<dbReference type="AlphaFoldDB" id="A0A6A6W0A9"/>
<evidence type="ECO:0000256" key="1">
    <source>
        <dbReference type="SAM" id="MobiDB-lite"/>
    </source>
</evidence>
<keyword evidence="4" id="KW-1185">Reference proteome</keyword>
<dbReference type="OrthoDB" id="4605274at2759"/>
<name>A0A6A6W0A9_9PEZI</name>
<dbReference type="GeneID" id="54488559"/>
<dbReference type="RefSeq" id="XP_033596952.1">
    <property type="nucleotide sequence ID" value="XM_033747505.1"/>
</dbReference>
<dbReference type="EMBL" id="ML996580">
    <property type="protein sequence ID" value="KAF2754501.1"/>
    <property type="molecule type" value="Genomic_DNA"/>
</dbReference>
<keyword evidence="2" id="KW-0732">Signal</keyword>
<feature type="signal peptide" evidence="2">
    <location>
        <begin position="1"/>
        <end position="16"/>
    </location>
</feature>
<dbReference type="InterPro" id="IPR053228">
    <property type="entry name" value="Stereospecific_Lipase"/>
</dbReference>
<keyword evidence="3" id="KW-0378">Hydrolase</keyword>
<organism evidence="3 4">
    <name type="scientific">Pseudovirgaria hyperparasitica</name>
    <dbReference type="NCBI Taxonomy" id="470096"/>
    <lineage>
        <taxon>Eukaryota</taxon>
        <taxon>Fungi</taxon>
        <taxon>Dikarya</taxon>
        <taxon>Ascomycota</taxon>
        <taxon>Pezizomycotina</taxon>
        <taxon>Dothideomycetes</taxon>
        <taxon>Dothideomycetes incertae sedis</taxon>
        <taxon>Acrospermales</taxon>
        <taxon>Acrospermaceae</taxon>
        <taxon>Pseudovirgaria</taxon>
    </lineage>
</organism>
<reference evidence="3" key="1">
    <citation type="journal article" date="2020" name="Stud. Mycol.">
        <title>101 Dothideomycetes genomes: a test case for predicting lifestyles and emergence of pathogens.</title>
        <authorList>
            <person name="Haridas S."/>
            <person name="Albert R."/>
            <person name="Binder M."/>
            <person name="Bloem J."/>
            <person name="Labutti K."/>
            <person name="Salamov A."/>
            <person name="Andreopoulos B."/>
            <person name="Baker S."/>
            <person name="Barry K."/>
            <person name="Bills G."/>
            <person name="Bluhm B."/>
            <person name="Cannon C."/>
            <person name="Castanera R."/>
            <person name="Culley D."/>
            <person name="Daum C."/>
            <person name="Ezra D."/>
            <person name="Gonzalez J."/>
            <person name="Henrissat B."/>
            <person name="Kuo A."/>
            <person name="Liang C."/>
            <person name="Lipzen A."/>
            <person name="Lutzoni F."/>
            <person name="Magnuson J."/>
            <person name="Mondo S."/>
            <person name="Nolan M."/>
            <person name="Ohm R."/>
            <person name="Pangilinan J."/>
            <person name="Park H.-J."/>
            <person name="Ramirez L."/>
            <person name="Alfaro M."/>
            <person name="Sun H."/>
            <person name="Tritt A."/>
            <person name="Yoshinaga Y."/>
            <person name="Zwiers L.-H."/>
            <person name="Turgeon B."/>
            <person name="Goodwin S."/>
            <person name="Spatafora J."/>
            <person name="Crous P."/>
            <person name="Grigoriev I."/>
        </authorList>
    </citation>
    <scope>NUCLEOTIDE SEQUENCE</scope>
    <source>
        <strain evidence="3">CBS 121739</strain>
    </source>
</reference>
<feature type="chain" id="PRO_5025504403" evidence="2">
    <location>
        <begin position="17"/>
        <end position="461"/>
    </location>
</feature>
<evidence type="ECO:0000313" key="4">
    <source>
        <dbReference type="Proteomes" id="UP000799437"/>
    </source>
</evidence>
<evidence type="ECO:0000256" key="2">
    <source>
        <dbReference type="SAM" id="SignalP"/>
    </source>
</evidence>